<dbReference type="AlphaFoldDB" id="A0A6M3IPI1"/>
<evidence type="ECO:0000313" key="2">
    <source>
        <dbReference type="EMBL" id="QJA81017.1"/>
    </source>
</evidence>
<dbReference type="EMBL" id="MT142444">
    <property type="protein sequence ID" value="QJA81017.1"/>
    <property type="molecule type" value="Genomic_DNA"/>
</dbReference>
<organism evidence="1">
    <name type="scientific">viral metagenome</name>
    <dbReference type="NCBI Taxonomy" id="1070528"/>
    <lineage>
        <taxon>unclassified sequences</taxon>
        <taxon>metagenomes</taxon>
        <taxon>organismal metagenomes</taxon>
    </lineage>
</organism>
<dbReference type="EMBL" id="MT141367">
    <property type="protein sequence ID" value="QJA59376.1"/>
    <property type="molecule type" value="Genomic_DNA"/>
</dbReference>
<accession>A0A6M3IPI1</accession>
<proteinExistence type="predicted"/>
<sequence>MKRVLVEWDDISVAHGWAHNHEVEMDDVAHCEAVGFLFAEDNESITIVMALSDLGNMFERMVLPRGCIKAIRELRLK</sequence>
<protein>
    <submittedName>
        <fullName evidence="1">Uncharacterized protein</fullName>
    </submittedName>
</protein>
<name>A0A6M3IPI1_9ZZZZ</name>
<reference evidence="1" key="1">
    <citation type="submission" date="2020-03" db="EMBL/GenBank/DDBJ databases">
        <title>The deep terrestrial virosphere.</title>
        <authorList>
            <person name="Holmfeldt K."/>
            <person name="Nilsson E."/>
            <person name="Simone D."/>
            <person name="Lopez-Fernandez M."/>
            <person name="Wu X."/>
            <person name="de Brujin I."/>
            <person name="Lundin D."/>
            <person name="Andersson A."/>
            <person name="Bertilsson S."/>
            <person name="Dopson M."/>
        </authorList>
    </citation>
    <scope>NUCLEOTIDE SEQUENCE</scope>
    <source>
        <strain evidence="2">MM415A00606</strain>
        <strain evidence="1">MM415B01303</strain>
    </source>
</reference>
<gene>
    <name evidence="2" type="ORF">MM415A00606_0018</name>
    <name evidence="1" type="ORF">MM415B01303_0011</name>
</gene>
<evidence type="ECO:0000313" key="1">
    <source>
        <dbReference type="EMBL" id="QJA59376.1"/>
    </source>
</evidence>